<name>W0AET9_9SPHN</name>
<dbReference type="Gene3D" id="3.40.190.10">
    <property type="entry name" value="Periplasmic binding protein-like II"/>
    <property type="match status" value="2"/>
</dbReference>
<evidence type="ECO:0000313" key="2">
    <source>
        <dbReference type="Proteomes" id="UP000018851"/>
    </source>
</evidence>
<dbReference type="Pfam" id="PF12974">
    <property type="entry name" value="Phosphonate-bd"/>
    <property type="match status" value="1"/>
</dbReference>
<dbReference type="PANTHER" id="PTHR35841">
    <property type="entry name" value="PHOSPHONATES-BINDING PERIPLASMIC PROTEIN"/>
    <property type="match status" value="1"/>
</dbReference>
<gene>
    <name evidence="1" type="ORF">NX02_15690</name>
</gene>
<dbReference type="RefSeq" id="WP_039996611.1">
    <property type="nucleotide sequence ID" value="NZ_CP006644.1"/>
</dbReference>
<organism evidence="1 2">
    <name type="scientific">Sphingomonas sanxanigenens DSM 19645 = NX02</name>
    <dbReference type="NCBI Taxonomy" id="1123269"/>
    <lineage>
        <taxon>Bacteria</taxon>
        <taxon>Pseudomonadati</taxon>
        <taxon>Pseudomonadota</taxon>
        <taxon>Alphaproteobacteria</taxon>
        <taxon>Sphingomonadales</taxon>
        <taxon>Sphingomonadaceae</taxon>
        <taxon>Sphingomonas</taxon>
    </lineage>
</organism>
<dbReference type="KEGG" id="ssan:NX02_15690"/>
<evidence type="ECO:0000313" key="1">
    <source>
        <dbReference type="EMBL" id="AHE54818.1"/>
    </source>
</evidence>
<protein>
    <recommendedName>
        <fullName evidence="3">Phosphate ABC transporter substrate-binding protein</fullName>
    </recommendedName>
</protein>
<dbReference type="OrthoDB" id="7353682at2"/>
<dbReference type="EMBL" id="CP006644">
    <property type="protein sequence ID" value="AHE54818.1"/>
    <property type="molecule type" value="Genomic_DNA"/>
</dbReference>
<keyword evidence="2" id="KW-1185">Reference proteome</keyword>
<accession>W0AET9</accession>
<dbReference type="AlphaFoldDB" id="W0AET9"/>
<dbReference type="STRING" id="1123269.NX02_15690"/>
<dbReference type="Proteomes" id="UP000018851">
    <property type="component" value="Chromosome"/>
</dbReference>
<sequence>MALIANARMYAVNPEAAAAWKALFAWLSRASGVALELIDHAYPARLSALWERPDLGCGFVCGLPFLLRDDRLQPVAAPVPAGAGGPVYATHFVVRRDHPAQRLQDLAGGRIGFTADDSQSGLGAPRHHLMGLRGGSQPLFGATVGPLVTPRRVVEALAEDRIDVGPLDSFAWALIARHEPDLAARFRVIASTDPTPMPFLAAAGGVDAKTVALMRTALLGFDDPAIADALCLTGFAPVGVAAYDVIARRWHEAAAEPLSR</sequence>
<proteinExistence type="predicted"/>
<dbReference type="SUPFAM" id="SSF53850">
    <property type="entry name" value="Periplasmic binding protein-like II"/>
    <property type="match status" value="1"/>
</dbReference>
<dbReference type="PANTHER" id="PTHR35841:SF1">
    <property type="entry name" value="PHOSPHONATES-BINDING PERIPLASMIC PROTEIN"/>
    <property type="match status" value="1"/>
</dbReference>
<dbReference type="eggNOG" id="COG3221">
    <property type="taxonomic scope" value="Bacteria"/>
</dbReference>
<evidence type="ECO:0008006" key="3">
    <source>
        <dbReference type="Google" id="ProtNLM"/>
    </source>
</evidence>
<dbReference type="PATRIC" id="fig|1123269.5.peg.3064"/>
<dbReference type="HOGENOM" id="CLU_051472_8_0_5"/>
<reference evidence="1 2" key="1">
    <citation type="submission" date="2013-07" db="EMBL/GenBank/DDBJ databases">
        <title>Completed genome of Sphingomonas sanxanigenens NX02.</title>
        <authorList>
            <person name="Ma T."/>
            <person name="Huang H."/>
            <person name="Wu M."/>
            <person name="Li X."/>
            <person name="Li G."/>
        </authorList>
    </citation>
    <scope>NUCLEOTIDE SEQUENCE [LARGE SCALE GENOMIC DNA]</scope>
    <source>
        <strain evidence="1 2">NX02</strain>
    </source>
</reference>